<proteinExistence type="predicted"/>
<reference evidence="1" key="1">
    <citation type="submission" date="2018-02" db="EMBL/GenBank/DDBJ databases">
        <title>Rhizophora mucronata_Transcriptome.</title>
        <authorList>
            <person name="Meera S.P."/>
            <person name="Sreeshan A."/>
            <person name="Augustine A."/>
        </authorList>
    </citation>
    <scope>NUCLEOTIDE SEQUENCE</scope>
    <source>
        <tissue evidence="1">Leaf</tissue>
    </source>
</reference>
<dbReference type="EMBL" id="GGEC01034878">
    <property type="protein sequence ID" value="MBX15362.1"/>
    <property type="molecule type" value="Transcribed_RNA"/>
</dbReference>
<name>A0A2P2LBL0_RHIMU</name>
<dbReference type="EMBL" id="GGEC01034884">
    <property type="protein sequence ID" value="MBX15368.1"/>
    <property type="molecule type" value="Transcribed_RNA"/>
</dbReference>
<dbReference type="AlphaFoldDB" id="A0A2P2LBL0"/>
<protein>
    <submittedName>
        <fullName evidence="1">Uncharacterized protein</fullName>
    </submittedName>
</protein>
<evidence type="ECO:0000313" key="1">
    <source>
        <dbReference type="EMBL" id="MBX15366.1"/>
    </source>
</evidence>
<organism evidence="1">
    <name type="scientific">Rhizophora mucronata</name>
    <name type="common">Asiatic mangrove</name>
    <dbReference type="NCBI Taxonomy" id="61149"/>
    <lineage>
        <taxon>Eukaryota</taxon>
        <taxon>Viridiplantae</taxon>
        <taxon>Streptophyta</taxon>
        <taxon>Embryophyta</taxon>
        <taxon>Tracheophyta</taxon>
        <taxon>Spermatophyta</taxon>
        <taxon>Magnoliopsida</taxon>
        <taxon>eudicotyledons</taxon>
        <taxon>Gunneridae</taxon>
        <taxon>Pentapetalae</taxon>
        <taxon>rosids</taxon>
        <taxon>fabids</taxon>
        <taxon>Malpighiales</taxon>
        <taxon>Rhizophoraceae</taxon>
        <taxon>Rhizophora</taxon>
    </lineage>
</organism>
<dbReference type="EMBL" id="GGEC01034882">
    <property type="protein sequence ID" value="MBX15366.1"/>
    <property type="molecule type" value="Transcribed_RNA"/>
</dbReference>
<accession>A0A2P2LBL0</accession>
<sequence>MVILYCKWLRKRANKKEQKIQELTISITISTDNAIWFGALVTVCSLSIREKSVFSMKSDPRYRKIIKFSCTRDWVQKYLTLALNPQSLEDDTTTNQINILSTSCNHSLLAQKAGVGCY</sequence>